<dbReference type="NCBIfam" id="TIGR00256">
    <property type="entry name" value="D-aminoacyl-tRNA deacylase"/>
    <property type="match status" value="1"/>
</dbReference>
<dbReference type="GO" id="GO:0019478">
    <property type="term" value="P:D-amino acid catabolic process"/>
    <property type="evidence" value="ECO:0007669"/>
    <property type="project" value="UniProtKB-UniRule"/>
</dbReference>
<dbReference type="GO" id="GO:0005737">
    <property type="term" value="C:cytoplasm"/>
    <property type="evidence" value="ECO:0007669"/>
    <property type="project" value="UniProtKB-SubCell"/>
</dbReference>
<organism evidence="3 4">
    <name type="scientific">Desulfobacula phenolica</name>
    <dbReference type="NCBI Taxonomy" id="90732"/>
    <lineage>
        <taxon>Bacteria</taxon>
        <taxon>Pseudomonadati</taxon>
        <taxon>Thermodesulfobacteriota</taxon>
        <taxon>Desulfobacteria</taxon>
        <taxon>Desulfobacterales</taxon>
        <taxon>Desulfobacteraceae</taxon>
        <taxon>Desulfobacula</taxon>
    </lineage>
</organism>
<dbReference type="GO" id="GO:0043908">
    <property type="term" value="F:Ser(Gly)-tRNA(Ala) hydrolase activity"/>
    <property type="evidence" value="ECO:0007669"/>
    <property type="project" value="UniProtKB-UniRule"/>
</dbReference>
<accession>A0A1H2DM82</accession>
<comment type="subunit">
    <text evidence="2">Homodimer.</text>
</comment>
<dbReference type="SUPFAM" id="SSF69500">
    <property type="entry name" value="DTD-like"/>
    <property type="match status" value="1"/>
</dbReference>
<dbReference type="Pfam" id="PF02580">
    <property type="entry name" value="Tyr_Deacylase"/>
    <property type="match status" value="1"/>
</dbReference>
<dbReference type="EMBL" id="FNLL01000001">
    <property type="protein sequence ID" value="SDT83896.1"/>
    <property type="molecule type" value="Genomic_DNA"/>
</dbReference>
<comment type="domain">
    <text evidence="2">A Gly-cisPro motif from one monomer fits into the active site of the other monomer to allow specific chiral rejection of L-amino acids.</text>
</comment>
<protein>
    <recommendedName>
        <fullName evidence="2">D-aminoacyl-tRNA deacylase</fullName>
        <shortName evidence="2">DTD</shortName>
        <ecNumber evidence="2">3.1.1.96</ecNumber>
    </recommendedName>
    <alternativeName>
        <fullName evidence="2">Gly-tRNA(Ala) deacylase</fullName>
        <ecNumber evidence="2">3.1.1.-</ecNumber>
    </alternativeName>
</protein>
<dbReference type="PANTHER" id="PTHR10472:SF5">
    <property type="entry name" value="D-AMINOACYL-TRNA DEACYLASE 1"/>
    <property type="match status" value="1"/>
</dbReference>
<dbReference type="AlphaFoldDB" id="A0A1H2DM82"/>
<name>A0A1H2DM82_9BACT</name>
<comment type="subcellular location">
    <subcellularLocation>
        <location evidence="2">Cytoplasm</location>
    </subcellularLocation>
</comment>
<reference evidence="4" key="1">
    <citation type="submission" date="2016-10" db="EMBL/GenBank/DDBJ databases">
        <authorList>
            <person name="Varghese N."/>
            <person name="Submissions S."/>
        </authorList>
    </citation>
    <scope>NUCLEOTIDE SEQUENCE [LARGE SCALE GENOMIC DNA]</scope>
    <source>
        <strain evidence="4">DSM 3384</strain>
    </source>
</reference>
<keyword evidence="2" id="KW-0694">RNA-binding</keyword>
<comment type="function">
    <text evidence="2">An aminoacyl-tRNA editing enzyme that deacylates mischarged D-aminoacyl-tRNAs. Also deacylates mischarged glycyl-tRNA(Ala), protecting cells against glycine mischarging by AlaRS. Acts via tRNA-based rather than protein-based catalysis; rejects L-amino acids rather than detecting D-amino acids in the active site. By recycling D-aminoacyl-tRNA to D-amino acids and free tRNA molecules, this enzyme counteracts the toxicity associated with the formation of D-aminoacyl-tRNA entities in vivo and helps enforce protein L-homochirality.</text>
</comment>
<dbReference type="HAMAP" id="MF_00518">
    <property type="entry name" value="Deacylase_Dtd"/>
    <property type="match status" value="1"/>
</dbReference>
<dbReference type="RefSeq" id="WP_092229346.1">
    <property type="nucleotide sequence ID" value="NZ_FNLL01000001.1"/>
</dbReference>
<proteinExistence type="inferred from homology"/>
<dbReference type="Proteomes" id="UP000199608">
    <property type="component" value="Unassembled WGS sequence"/>
</dbReference>
<dbReference type="FunFam" id="3.50.80.10:FF:000001">
    <property type="entry name" value="D-aminoacyl-tRNA deacylase"/>
    <property type="match status" value="1"/>
</dbReference>
<dbReference type="InterPro" id="IPR003732">
    <property type="entry name" value="Daa-tRNA_deacyls_DTD"/>
</dbReference>
<evidence type="ECO:0000256" key="2">
    <source>
        <dbReference type="HAMAP-Rule" id="MF_00518"/>
    </source>
</evidence>
<sequence length="148" mass="16425">MKAVVQRVKKAQVKIDNAIISNIGNGLLVLLGVQEDDTQKDADFLVEKIINLRIFEDDNGKMNISLKDVKGELLVVSQFTLLGDCRKGRRPSFIKAAPPEKAIELYEYFISQALKFGIATKSGVFQAMMDVSLINQGPVTLLLDTQEK</sequence>
<keyword evidence="2" id="KW-0820">tRNA-binding</keyword>
<evidence type="ECO:0000256" key="1">
    <source>
        <dbReference type="ARBA" id="ARBA00009673"/>
    </source>
</evidence>
<comment type="similarity">
    <text evidence="1 2">Belongs to the DTD family.</text>
</comment>
<comment type="catalytic activity">
    <reaction evidence="2">
        <text>glycyl-tRNA(Ala) + H2O = tRNA(Ala) + glycine + H(+)</text>
        <dbReference type="Rhea" id="RHEA:53744"/>
        <dbReference type="Rhea" id="RHEA-COMP:9657"/>
        <dbReference type="Rhea" id="RHEA-COMP:13640"/>
        <dbReference type="ChEBI" id="CHEBI:15377"/>
        <dbReference type="ChEBI" id="CHEBI:15378"/>
        <dbReference type="ChEBI" id="CHEBI:57305"/>
        <dbReference type="ChEBI" id="CHEBI:78442"/>
        <dbReference type="ChEBI" id="CHEBI:78522"/>
    </reaction>
</comment>
<feature type="short sequence motif" description="Gly-cisPro motif, important for rejection of L-amino acids" evidence="2">
    <location>
        <begin position="137"/>
        <end position="138"/>
    </location>
</feature>
<dbReference type="CDD" id="cd00563">
    <property type="entry name" value="Dtyr_deacylase"/>
    <property type="match status" value="1"/>
</dbReference>
<dbReference type="EC" id="3.1.1.-" evidence="2"/>
<dbReference type="EC" id="3.1.1.96" evidence="2"/>
<dbReference type="Gene3D" id="3.50.80.10">
    <property type="entry name" value="D-tyrosyl-tRNA(Tyr) deacylase"/>
    <property type="match status" value="1"/>
</dbReference>
<evidence type="ECO:0000313" key="3">
    <source>
        <dbReference type="EMBL" id="SDT83896.1"/>
    </source>
</evidence>
<dbReference type="GO" id="GO:0051500">
    <property type="term" value="F:D-tyrosyl-tRNA(Tyr) deacylase activity"/>
    <property type="evidence" value="ECO:0007669"/>
    <property type="project" value="TreeGrafter"/>
</dbReference>
<gene>
    <name evidence="2" type="primary">dtd</name>
    <name evidence="3" type="ORF">SAMN04487931_10154</name>
</gene>
<keyword evidence="4" id="KW-1185">Reference proteome</keyword>
<evidence type="ECO:0000313" key="4">
    <source>
        <dbReference type="Proteomes" id="UP000199608"/>
    </source>
</evidence>
<keyword evidence="2" id="KW-0378">Hydrolase</keyword>
<comment type="catalytic activity">
    <reaction evidence="2">
        <text>a D-aminoacyl-tRNA + H2O = a tRNA + a D-alpha-amino acid + H(+)</text>
        <dbReference type="Rhea" id="RHEA:13953"/>
        <dbReference type="Rhea" id="RHEA-COMP:10123"/>
        <dbReference type="Rhea" id="RHEA-COMP:10124"/>
        <dbReference type="ChEBI" id="CHEBI:15377"/>
        <dbReference type="ChEBI" id="CHEBI:15378"/>
        <dbReference type="ChEBI" id="CHEBI:59871"/>
        <dbReference type="ChEBI" id="CHEBI:78442"/>
        <dbReference type="ChEBI" id="CHEBI:79333"/>
        <dbReference type="EC" id="3.1.1.96"/>
    </reaction>
</comment>
<keyword evidence="2" id="KW-0963">Cytoplasm</keyword>
<dbReference type="GO" id="GO:0106026">
    <property type="term" value="F:Gly-tRNA(Ala) deacylase activity"/>
    <property type="evidence" value="ECO:0007669"/>
    <property type="project" value="UniProtKB-UniRule"/>
</dbReference>
<dbReference type="GO" id="GO:0000049">
    <property type="term" value="F:tRNA binding"/>
    <property type="evidence" value="ECO:0007669"/>
    <property type="project" value="UniProtKB-UniRule"/>
</dbReference>
<dbReference type="InterPro" id="IPR023509">
    <property type="entry name" value="DTD-like_sf"/>
</dbReference>
<dbReference type="PANTHER" id="PTHR10472">
    <property type="entry name" value="D-TYROSYL-TRNA TYR DEACYLASE"/>
    <property type="match status" value="1"/>
</dbReference>